<dbReference type="Gene3D" id="1.20.5.650">
    <property type="entry name" value="Single helix bin"/>
    <property type="match status" value="1"/>
</dbReference>
<dbReference type="InterPro" id="IPR000812">
    <property type="entry name" value="TFIIB"/>
</dbReference>
<dbReference type="InterPro" id="IPR036915">
    <property type="entry name" value="Cyclin-like_sf"/>
</dbReference>
<evidence type="ECO:0000256" key="11">
    <source>
        <dbReference type="PROSITE-ProRule" id="PRU00469"/>
    </source>
</evidence>
<evidence type="ECO:0000256" key="9">
    <source>
        <dbReference type="ARBA" id="ARBA00023242"/>
    </source>
</evidence>
<reference evidence="14 15" key="1">
    <citation type="submission" date="2021-02" db="EMBL/GenBank/DDBJ databases">
        <title>Variation within the Batrachochytrium salamandrivorans European outbreak.</title>
        <authorList>
            <person name="Kelly M."/>
            <person name="Pasmans F."/>
            <person name="Shea T.P."/>
            <person name="Munoz J.F."/>
            <person name="Carranza S."/>
            <person name="Cuomo C.A."/>
            <person name="Martel A."/>
        </authorList>
    </citation>
    <scope>NUCLEOTIDE SEQUENCE [LARGE SCALE GENOMIC DNA]</scope>
    <source>
        <strain evidence="14 15">AMFP18/2</strain>
    </source>
</reference>
<dbReference type="SMART" id="SM00385">
    <property type="entry name" value="CYCLIN"/>
    <property type="match status" value="2"/>
</dbReference>
<keyword evidence="9" id="KW-0539">Nucleus</keyword>
<dbReference type="InterPro" id="IPR013763">
    <property type="entry name" value="Cyclin-like_dom"/>
</dbReference>
<evidence type="ECO:0000256" key="10">
    <source>
        <dbReference type="ARBA" id="ARBA00031009"/>
    </source>
</evidence>
<keyword evidence="8" id="KW-0804">Transcription</keyword>
<dbReference type="Pfam" id="PF00382">
    <property type="entry name" value="TFIIB"/>
    <property type="match status" value="2"/>
</dbReference>
<evidence type="ECO:0000313" key="15">
    <source>
        <dbReference type="Proteomes" id="UP001648503"/>
    </source>
</evidence>
<dbReference type="Gene3D" id="1.10.472.10">
    <property type="entry name" value="Cyclin-like"/>
    <property type="match status" value="2"/>
</dbReference>
<dbReference type="InterPro" id="IPR011665">
    <property type="entry name" value="BRF1_TBP-bd_dom"/>
</dbReference>
<gene>
    <name evidence="14" type="ORF">BASA50_000287</name>
</gene>
<dbReference type="Pfam" id="PF07741">
    <property type="entry name" value="BRF1"/>
    <property type="match status" value="1"/>
</dbReference>
<evidence type="ECO:0000256" key="4">
    <source>
        <dbReference type="ARBA" id="ARBA00022771"/>
    </source>
</evidence>
<keyword evidence="6" id="KW-0805">Transcription regulation</keyword>
<keyword evidence="4 11" id="KW-0863">Zinc-finger</keyword>
<evidence type="ECO:0000256" key="8">
    <source>
        <dbReference type="ARBA" id="ARBA00023163"/>
    </source>
</evidence>
<keyword evidence="5" id="KW-0862">Zinc</keyword>
<name>A0ABQ8EUX6_9FUNG</name>
<evidence type="ECO:0000256" key="3">
    <source>
        <dbReference type="ARBA" id="ARBA00022723"/>
    </source>
</evidence>
<dbReference type="PANTHER" id="PTHR11618:SF4">
    <property type="entry name" value="TRANSCRIPTION FACTOR IIIB 90 KDA SUBUNIT"/>
    <property type="match status" value="1"/>
</dbReference>
<evidence type="ECO:0000256" key="12">
    <source>
        <dbReference type="SAM" id="MobiDB-lite"/>
    </source>
</evidence>
<keyword evidence="7" id="KW-0010">Activator</keyword>
<dbReference type="PRINTS" id="PR00685">
    <property type="entry name" value="TIFACTORIIB"/>
</dbReference>
<dbReference type="Proteomes" id="UP001648503">
    <property type="component" value="Unassembled WGS sequence"/>
</dbReference>
<dbReference type="InterPro" id="IPR013150">
    <property type="entry name" value="TFIIB_cyclin"/>
</dbReference>
<accession>A0ABQ8EUX6</accession>
<sequence>MVPWHCQNCGPTEAETDERMGHIVCLECGAVLEENIITSEVTFSETSKGSAIADGFQLSTGQARANTRGTFGLIRTGNQESREQTLQNGHRRILEVANQPQIHMNERLVGHARRFFNVAVVNNFTKGRKSGNVVAACLYIVCRLEKTAHMLIDFADALSTNVYQVGATFLALCRIAGVEKLPLVDPSLYISRFASKLDFGEDTQSIIKDANRLVQRMCRDWMQTGRRPAGICAASLFVASRMHNHHRTIREIILVVKICEATLRRRLREFRETPSSNLTVTDFQTIWLEGEKDPPCFAPLKHRKTEALSSSLSLSDDDAKLKVEQAFSHLQASSLGGVDVLEEDMDELDEDQLLSFEEQVTGGKRQSGANGETNSLAGQVHGPDNLSDLDDDEEVQAMIDVTPEEVEFKEAVWTEENKEWIVLQEAKAALGTDAASIDKRKPKKRIRSAQVFGAPTPAEAAKNLLMSKPALSKKINYGVLESLFEKTEKLEKEVTTGG</sequence>
<dbReference type="PANTHER" id="PTHR11618">
    <property type="entry name" value="TRANSCRIPTION INITIATION FACTOR IIB-RELATED"/>
    <property type="match status" value="1"/>
</dbReference>
<evidence type="ECO:0000256" key="2">
    <source>
        <dbReference type="ARBA" id="ARBA00010857"/>
    </source>
</evidence>
<dbReference type="SUPFAM" id="SSF57783">
    <property type="entry name" value="Zinc beta-ribbon"/>
    <property type="match status" value="1"/>
</dbReference>
<dbReference type="PROSITE" id="PS51134">
    <property type="entry name" value="ZF_TFIIB"/>
    <property type="match status" value="1"/>
</dbReference>
<proteinExistence type="inferred from homology"/>
<evidence type="ECO:0000256" key="5">
    <source>
        <dbReference type="ARBA" id="ARBA00022833"/>
    </source>
</evidence>
<comment type="similarity">
    <text evidence="2">Belongs to the TFIIB family.</text>
</comment>
<dbReference type="EMBL" id="JAFCIX010000570">
    <property type="protein sequence ID" value="KAH6586923.1"/>
    <property type="molecule type" value="Genomic_DNA"/>
</dbReference>
<dbReference type="Pfam" id="PF08271">
    <property type="entry name" value="Zn_Ribbon_TF"/>
    <property type="match status" value="1"/>
</dbReference>
<organism evidence="14 15">
    <name type="scientific">Batrachochytrium salamandrivorans</name>
    <dbReference type="NCBI Taxonomy" id="1357716"/>
    <lineage>
        <taxon>Eukaryota</taxon>
        <taxon>Fungi</taxon>
        <taxon>Fungi incertae sedis</taxon>
        <taxon>Chytridiomycota</taxon>
        <taxon>Chytridiomycota incertae sedis</taxon>
        <taxon>Chytridiomycetes</taxon>
        <taxon>Rhizophydiales</taxon>
        <taxon>Rhizophydiales incertae sedis</taxon>
        <taxon>Batrachochytrium</taxon>
    </lineage>
</organism>
<dbReference type="SUPFAM" id="SSF47954">
    <property type="entry name" value="Cyclin-like"/>
    <property type="match status" value="2"/>
</dbReference>
<comment type="subcellular location">
    <subcellularLocation>
        <location evidence="1">Nucleus</location>
    </subcellularLocation>
</comment>
<evidence type="ECO:0000256" key="7">
    <source>
        <dbReference type="ARBA" id="ARBA00023159"/>
    </source>
</evidence>
<dbReference type="CDD" id="cd20553">
    <property type="entry name" value="CYCLIN_TFIIIB90_rpt1"/>
    <property type="match status" value="1"/>
</dbReference>
<feature type="compositionally biased region" description="Polar residues" evidence="12">
    <location>
        <begin position="367"/>
        <end position="377"/>
    </location>
</feature>
<protein>
    <recommendedName>
        <fullName evidence="10">B-related factor 1</fullName>
    </recommendedName>
</protein>
<feature type="domain" description="TFIIB-type" evidence="13">
    <location>
        <begin position="2"/>
        <end position="33"/>
    </location>
</feature>
<keyword evidence="3" id="KW-0479">Metal-binding</keyword>
<dbReference type="InterPro" id="IPR013137">
    <property type="entry name" value="Znf_TFIIB"/>
</dbReference>
<evidence type="ECO:0000259" key="13">
    <source>
        <dbReference type="PROSITE" id="PS51134"/>
    </source>
</evidence>
<feature type="region of interest" description="Disordered" evidence="12">
    <location>
        <begin position="360"/>
        <end position="388"/>
    </location>
</feature>
<dbReference type="Gene3D" id="2.20.25.10">
    <property type="match status" value="1"/>
</dbReference>
<comment type="caution">
    <text evidence="14">The sequence shown here is derived from an EMBL/GenBank/DDBJ whole genome shotgun (WGS) entry which is preliminary data.</text>
</comment>
<evidence type="ECO:0000256" key="1">
    <source>
        <dbReference type="ARBA" id="ARBA00004123"/>
    </source>
</evidence>
<evidence type="ECO:0000313" key="14">
    <source>
        <dbReference type="EMBL" id="KAH6586923.1"/>
    </source>
</evidence>
<keyword evidence="15" id="KW-1185">Reference proteome</keyword>
<dbReference type="CDD" id="cd20554">
    <property type="entry name" value="CYCLIN_TFIIIB90_rpt2"/>
    <property type="match status" value="1"/>
</dbReference>
<evidence type="ECO:0000256" key="6">
    <source>
        <dbReference type="ARBA" id="ARBA00023015"/>
    </source>
</evidence>